<dbReference type="Pfam" id="PF09791">
    <property type="entry name" value="Oxidored-like"/>
    <property type="match status" value="1"/>
</dbReference>
<evidence type="ECO:0000259" key="1">
    <source>
        <dbReference type="Pfam" id="PF09791"/>
    </source>
</evidence>
<protein>
    <recommendedName>
        <fullName evidence="1">Oxidoreductase-like domain-containing protein</fullName>
    </recommendedName>
</protein>
<dbReference type="OrthoDB" id="10064411at2759"/>
<evidence type="ECO:0000313" key="2">
    <source>
        <dbReference type="EMBL" id="VDM10734.1"/>
    </source>
</evidence>
<proteinExistence type="predicted"/>
<name>A0A3P7E3J2_WUCBA</name>
<dbReference type="InParanoid" id="A0A3P7E3J2"/>
<dbReference type="Proteomes" id="UP000270924">
    <property type="component" value="Unassembled WGS sequence"/>
</dbReference>
<organism evidence="2 3">
    <name type="scientific">Wuchereria bancrofti</name>
    <dbReference type="NCBI Taxonomy" id="6293"/>
    <lineage>
        <taxon>Eukaryota</taxon>
        <taxon>Metazoa</taxon>
        <taxon>Ecdysozoa</taxon>
        <taxon>Nematoda</taxon>
        <taxon>Chromadorea</taxon>
        <taxon>Rhabditida</taxon>
        <taxon>Spirurina</taxon>
        <taxon>Spiruromorpha</taxon>
        <taxon>Filarioidea</taxon>
        <taxon>Onchocercidae</taxon>
        <taxon>Wuchereria</taxon>
    </lineage>
</organism>
<feature type="domain" description="Oxidoreductase-like" evidence="1">
    <location>
        <begin position="65"/>
        <end position="91"/>
    </location>
</feature>
<reference evidence="2 3" key="1">
    <citation type="submission" date="2018-11" db="EMBL/GenBank/DDBJ databases">
        <authorList>
            <consortium name="Pathogen Informatics"/>
        </authorList>
    </citation>
    <scope>NUCLEOTIDE SEQUENCE [LARGE SCALE GENOMIC DNA]</scope>
</reference>
<dbReference type="EMBL" id="UYWW01001595">
    <property type="protein sequence ID" value="VDM10734.1"/>
    <property type="molecule type" value="Genomic_DNA"/>
</dbReference>
<gene>
    <name evidence="2" type="ORF">WBA_LOCUS4120</name>
</gene>
<dbReference type="OMA" id="PYFLCIR"/>
<dbReference type="AlphaFoldDB" id="A0A3P7E3J2"/>
<sequence>MRRVFTVASKKDGRTPYFLCIRWRADVKADSNKELNLDDESGRMTTSSRIKIVTPEKGIHHLCAPEPPDPGACCASGCANCVWIEYVTELMRCCKDRPLHEVLDEVDRVVPNVDYVMGCCFKIIFSILGFDKSR</sequence>
<dbReference type="InterPro" id="IPR019180">
    <property type="entry name" value="Oxidoreductase-like_N"/>
</dbReference>
<accession>A0A3P7E3J2</accession>
<evidence type="ECO:0000313" key="3">
    <source>
        <dbReference type="Proteomes" id="UP000270924"/>
    </source>
</evidence>
<keyword evidence="3" id="KW-1185">Reference proteome</keyword>